<evidence type="ECO:0000256" key="3">
    <source>
        <dbReference type="ARBA" id="ARBA00023082"/>
    </source>
</evidence>
<dbReference type="InterPro" id="IPR014284">
    <property type="entry name" value="RNA_pol_sigma-70_dom"/>
</dbReference>
<evidence type="ECO:0000259" key="7">
    <source>
        <dbReference type="Pfam" id="PF08281"/>
    </source>
</evidence>
<dbReference type="Gene3D" id="1.10.10.10">
    <property type="entry name" value="Winged helix-like DNA-binding domain superfamily/Winged helix DNA-binding domain"/>
    <property type="match status" value="1"/>
</dbReference>
<keyword evidence="9" id="KW-1185">Reference proteome</keyword>
<dbReference type="Proteomes" id="UP001181355">
    <property type="component" value="Chromosome"/>
</dbReference>
<dbReference type="CDD" id="cd06171">
    <property type="entry name" value="Sigma70_r4"/>
    <property type="match status" value="1"/>
</dbReference>
<evidence type="ECO:0000256" key="4">
    <source>
        <dbReference type="ARBA" id="ARBA00023125"/>
    </source>
</evidence>
<dbReference type="InterPro" id="IPR013324">
    <property type="entry name" value="RNA_pol_sigma_r3/r4-like"/>
</dbReference>
<proteinExistence type="inferred from homology"/>
<evidence type="ECO:0000313" key="9">
    <source>
        <dbReference type="Proteomes" id="UP001181355"/>
    </source>
</evidence>
<dbReference type="InterPro" id="IPR013249">
    <property type="entry name" value="RNA_pol_sigma70_r4_t2"/>
</dbReference>
<dbReference type="Gene3D" id="1.10.1740.10">
    <property type="match status" value="1"/>
</dbReference>
<dbReference type="InterPro" id="IPR039425">
    <property type="entry name" value="RNA_pol_sigma-70-like"/>
</dbReference>
<evidence type="ECO:0000313" key="8">
    <source>
        <dbReference type="EMBL" id="WMW81583.1"/>
    </source>
</evidence>
<feature type="domain" description="RNA polymerase sigma factor 70 region 4 type 2" evidence="7">
    <location>
        <begin position="155"/>
        <end position="206"/>
    </location>
</feature>
<dbReference type="RefSeq" id="WP_309483062.1">
    <property type="nucleotide sequence ID" value="NZ_CP133720.1"/>
</dbReference>
<gene>
    <name evidence="8" type="ORF">RF679_04690</name>
</gene>
<evidence type="ECO:0000259" key="6">
    <source>
        <dbReference type="Pfam" id="PF04542"/>
    </source>
</evidence>
<dbReference type="PANTHER" id="PTHR43133">
    <property type="entry name" value="RNA POLYMERASE ECF-TYPE SIGMA FACTO"/>
    <property type="match status" value="1"/>
</dbReference>
<dbReference type="SUPFAM" id="SSF88946">
    <property type="entry name" value="Sigma2 domain of RNA polymerase sigma factors"/>
    <property type="match status" value="1"/>
</dbReference>
<comment type="similarity">
    <text evidence="1">Belongs to the sigma-70 factor family. ECF subfamily.</text>
</comment>
<dbReference type="NCBIfam" id="TIGR02937">
    <property type="entry name" value="sigma70-ECF"/>
    <property type="match status" value="1"/>
</dbReference>
<dbReference type="InterPro" id="IPR013325">
    <property type="entry name" value="RNA_pol_sigma_r2"/>
</dbReference>
<name>A0ABY9RL46_9BURK</name>
<dbReference type="Pfam" id="PF04542">
    <property type="entry name" value="Sigma70_r2"/>
    <property type="match status" value="1"/>
</dbReference>
<feature type="domain" description="RNA polymerase sigma-70 region 2" evidence="6">
    <location>
        <begin position="35"/>
        <end position="101"/>
    </location>
</feature>
<organism evidence="8 9">
    <name type="scientific">Undibacterium cyanobacteriorum</name>
    <dbReference type="NCBI Taxonomy" id="3073561"/>
    <lineage>
        <taxon>Bacteria</taxon>
        <taxon>Pseudomonadati</taxon>
        <taxon>Pseudomonadota</taxon>
        <taxon>Betaproteobacteria</taxon>
        <taxon>Burkholderiales</taxon>
        <taxon>Oxalobacteraceae</taxon>
        <taxon>Undibacterium</taxon>
    </lineage>
</organism>
<reference evidence="8" key="1">
    <citation type="submission" date="2023-09" db="EMBL/GenBank/DDBJ databases">
        <title>Undibacterium sp. 20NA77.5 isolated from freshwater.</title>
        <authorList>
            <person name="Le V."/>
            <person name="Ko S.-R."/>
            <person name="Ahn C.-Y."/>
            <person name="Oh H.-M."/>
        </authorList>
    </citation>
    <scope>NUCLEOTIDE SEQUENCE</scope>
    <source>
        <strain evidence="8">20NA77.5</strain>
    </source>
</reference>
<sequence>MNSPDISHLTQTLVLSDEDLMLRYCDGDFAAFKELYQRHSKPLYRFIAWRSPRAEWVDEVMQESWAALHKARASYQVSASFKTFLYQIAKHRLIDLMRQHQLLLSSDLQDFTEEDWQQDLDAMQTQAQHHGETAFSSGEQATPEQALIAKQNAAALQRAIHQLPGVQREALVLQQFNDMSLEEIASVSDVPVETIKSRLRYAMQKLRQHFVKHEQTQEELV</sequence>
<evidence type="ECO:0000256" key="5">
    <source>
        <dbReference type="ARBA" id="ARBA00023163"/>
    </source>
</evidence>
<evidence type="ECO:0000256" key="1">
    <source>
        <dbReference type="ARBA" id="ARBA00010641"/>
    </source>
</evidence>
<dbReference type="SUPFAM" id="SSF88659">
    <property type="entry name" value="Sigma3 and sigma4 domains of RNA polymerase sigma factors"/>
    <property type="match status" value="1"/>
</dbReference>
<dbReference type="PANTHER" id="PTHR43133:SF8">
    <property type="entry name" value="RNA POLYMERASE SIGMA FACTOR HI_1459-RELATED"/>
    <property type="match status" value="1"/>
</dbReference>
<dbReference type="InterPro" id="IPR007627">
    <property type="entry name" value="RNA_pol_sigma70_r2"/>
</dbReference>
<keyword evidence="5" id="KW-0804">Transcription</keyword>
<keyword evidence="4" id="KW-0238">DNA-binding</keyword>
<protein>
    <submittedName>
        <fullName evidence="8">Sigma-70 family RNA polymerase sigma factor</fullName>
    </submittedName>
</protein>
<dbReference type="InterPro" id="IPR036388">
    <property type="entry name" value="WH-like_DNA-bd_sf"/>
</dbReference>
<dbReference type="Pfam" id="PF08281">
    <property type="entry name" value="Sigma70_r4_2"/>
    <property type="match status" value="1"/>
</dbReference>
<keyword evidence="2" id="KW-0805">Transcription regulation</keyword>
<evidence type="ECO:0000256" key="2">
    <source>
        <dbReference type="ARBA" id="ARBA00023015"/>
    </source>
</evidence>
<keyword evidence="3" id="KW-0731">Sigma factor</keyword>
<dbReference type="EMBL" id="CP133720">
    <property type="protein sequence ID" value="WMW81583.1"/>
    <property type="molecule type" value="Genomic_DNA"/>
</dbReference>
<accession>A0ABY9RL46</accession>